<sequence length="107" mass="12067">MTLLALLRQTFTKTLPNQHYSQIAHLIRDFYREDPADLQKLKPLASCRLVRRWGKLRIHCPDLATASAVIDARGILEVPIAQLRLAKTIGVLTDEGPVEIFKVSSHP</sequence>
<dbReference type="EMBL" id="ASSJ01000051">
    <property type="protein sequence ID" value="ERN41279.1"/>
    <property type="molecule type" value="Genomic_DNA"/>
</dbReference>
<proteinExistence type="predicted"/>
<dbReference type="Proteomes" id="UP000016960">
    <property type="component" value="Unassembled WGS sequence"/>
</dbReference>
<comment type="caution">
    <text evidence="1">The sequence shown here is derived from an EMBL/GenBank/DDBJ whole genome shotgun (WGS) entry which is preliminary data.</text>
</comment>
<keyword evidence="2" id="KW-1185">Reference proteome</keyword>
<dbReference type="eggNOG" id="ENOG503323X">
    <property type="taxonomic scope" value="Bacteria"/>
</dbReference>
<dbReference type="AlphaFoldDB" id="U5DL33"/>
<dbReference type="RefSeq" id="WP_022607237.1">
    <property type="nucleotide sequence ID" value="NZ_ASSJ01000051.1"/>
</dbReference>
<dbReference type="InParanoid" id="U5DL33"/>
<evidence type="ECO:0000313" key="1">
    <source>
        <dbReference type="EMBL" id="ERN41279.1"/>
    </source>
</evidence>
<reference evidence="1 2" key="1">
    <citation type="submission" date="2013-05" db="EMBL/GenBank/DDBJ databases">
        <title>Draft genome sequence of Rubidibacter lacunae KORDI 51-2.</title>
        <authorList>
            <person name="Choi D.H."/>
            <person name="Noh J.H."/>
            <person name="Kwon K.-K."/>
            <person name="Lee J.-H."/>
            <person name="Ryu J.-Y."/>
        </authorList>
    </citation>
    <scope>NUCLEOTIDE SEQUENCE [LARGE SCALE GENOMIC DNA]</scope>
    <source>
        <strain evidence="1 2">KORDI 51-2</strain>
    </source>
</reference>
<gene>
    <name evidence="1" type="ORF">KR51_00021690</name>
</gene>
<accession>U5DL33</accession>
<evidence type="ECO:0000313" key="2">
    <source>
        <dbReference type="Proteomes" id="UP000016960"/>
    </source>
</evidence>
<name>U5DL33_9CHRO</name>
<protein>
    <submittedName>
        <fullName evidence="1">Uncharacterized protein</fullName>
    </submittedName>
</protein>
<dbReference type="OrthoDB" id="467253at2"/>
<organism evidence="1 2">
    <name type="scientific">Rubidibacter lacunae KORDI 51-2</name>
    <dbReference type="NCBI Taxonomy" id="582515"/>
    <lineage>
        <taxon>Bacteria</taxon>
        <taxon>Bacillati</taxon>
        <taxon>Cyanobacteriota</taxon>
        <taxon>Cyanophyceae</taxon>
        <taxon>Oscillatoriophycideae</taxon>
        <taxon>Chroococcales</taxon>
        <taxon>Aphanothecaceae</taxon>
        <taxon>Rubidibacter</taxon>
    </lineage>
</organism>